<dbReference type="InterPro" id="IPR028994">
    <property type="entry name" value="Integrin_alpha_N"/>
</dbReference>
<proteinExistence type="predicted"/>
<sequence>MNMRPFFSFPSAPRGTRRPLWASAVTAAALAVLAAGLPSLPAHAAVAAPNIQMPFPCGQQWRFDTWGHAPALDMVKEPNQEGTEGATLIAPAPGTVNKSYYHENAGNVIQINHGGGYFTTYLHLQSRAVGVGARVAQGAVIGRVGRTGPTSNNHPHLHFELGYDANGNGEATWGFEGAERVRPMFNGVLYGGANNQTNRNVTSRNCGGSGDLGVLDFYLTDDQSSSGSTRPVFQYGNSPMVPITGDWDGDGTDTVSTYDPTTGRFFISNTPATGQAQYTFLYGNPNAVPFVGDWDGDGKDNVGVHMGNGFYMRTSPVTTATETTQSVAYGDAPMLPLAGDWDGDGKDTVSAYDPGAGRFFISNTPATGQAQYTFLYGNPNSVPFVGDWDGDGKDNIGVRMGNGFYLRTSAVTTATETTHSVAYGDPGDLPVIGDWNGDGRDSQGIVR</sequence>
<dbReference type="SUPFAM" id="SSF51261">
    <property type="entry name" value="Duplicated hybrid motif"/>
    <property type="match status" value="1"/>
</dbReference>
<feature type="signal peptide" evidence="1">
    <location>
        <begin position="1"/>
        <end position="44"/>
    </location>
</feature>
<evidence type="ECO:0000313" key="4">
    <source>
        <dbReference type="Proteomes" id="UP001596137"/>
    </source>
</evidence>
<dbReference type="Proteomes" id="UP001596137">
    <property type="component" value="Unassembled WGS sequence"/>
</dbReference>
<dbReference type="RefSeq" id="WP_380745889.1">
    <property type="nucleotide sequence ID" value="NZ_JBHSRF010000001.1"/>
</dbReference>
<dbReference type="GO" id="GO:0016787">
    <property type="term" value="F:hydrolase activity"/>
    <property type="evidence" value="ECO:0007669"/>
    <property type="project" value="UniProtKB-KW"/>
</dbReference>
<name>A0ABW1N8L2_9ACTN</name>
<keyword evidence="1" id="KW-0732">Signal</keyword>
<dbReference type="EMBL" id="JBHSRF010000001">
    <property type="protein sequence ID" value="MFC6079641.1"/>
    <property type="molecule type" value="Genomic_DNA"/>
</dbReference>
<dbReference type="Pfam" id="PF01551">
    <property type="entry name" value="Peptidase_M23"/>
    <property type="match status" value="1"/>
</dbReference>
<keyword evidence="3" id="KW-0378">Hydrolase</keyword>
<comment type="caution">
    <text evidence="3">The sequence shown here is derived from an EMBL/GenBank/DDBJ whole genome shotgun (WGS) entry which is preliminary data.</text>
</comment>
<dbReference type="PANTHER" id="PTHR21666:SF270">
    <property type="entry name" value="MUREIN HYDROLASE ACTIVATOR ENVC"/>
    <property type="match status" value="1"/>
</dbReference>
<dbReference type="InterPro" id="IPR050570">
    <property type="entry name" value="Cell_wall_metabolism_enzyme"/>
</dbReference>
<reference evidence="4" key="1">
    <citation type="journal article" date="2019" name="Int. J. Syst. Evol. Microbiol.">
        <title>The Global Catalogue of Microorganisms (GCM) 10K type strain sequencing project: providing services to taxonomists for standard genome sequencing and annotation.</title>
        <authorList>
            <consortium name="The Broad Institute Genomics Platform"/>
            <consortium name="The Broad Institute Genome Sequencing Center for Infectious Disease"/>
            <person name="Wu L."/>
            <person name="Ma J."/>
        </authorList>
    </citation>
    <scope>NUCLEOTIDE SEQUENCE [LARGE SCALE GENOMIC DNA]</scope>
    <source>
        <strain evidence="4">JCM 30346</strain>
    </source>
</reference>
<dbReference type="Gene3D" id="2.70.70.10">
    <property type="entry name" value="Glucose Permease (Domain IIA)"/>
    <property type="match status" value="1"/>
</dbReference>
<dbReference type="CDD" id="cd12797">
    <property type="entry name" value="M23_peptidase"/>
    <property type="match status" value="1"/>
</dbReference>
<keyword evidence="4" id="KW-1185">Reference proteome</keyword>
<protein>
    <submittedName>
        <fullName evidence="3">M23 family metallopeptidase</fullName>
        <ecNumber evidence="3">3.4.-.-</ecNumber>
    </submittedName>
</protein>
<dbReference type="InterPro" id="IPR011055">
    <property type="entry name" value="Dup_hybrid_motif"/>
</dbReference>
<dbReference type="InterPro" id="IPR016047">
    <property type="entry name" value="M23ase_b-sheet_dom"/>
</dbReference>
<feature type="domain" description="M23ase beta-sheet core" evidence="2">
    <location>
        <begin position="83"/>
        <end position="163"/>
    </location>
</feature>
<evidence type="ECO:0000256" key="1">
    <source>
        <dbReference type="SAM" id="SignalP"/>
    </source>
</evidence>
<feature type="chain" id="PRO_5046478723" evidence="1">
    <location>
        <begin position="45"/>
        <end position="447"/>
    </location>
</feature>
<dbReference type="PANTHER" id="PTHR21666">
    <property type="entry name" value="PEPTIDASE-RELATED"/>
    <property type="match status" value="1"/>
</dbReference>
<evidence type="ECO:0000259" key="2">
    <source>
        <dbReference type="Pfam" id="PF01551"/>
    </source>
</evidence>
<dbReference type="SUPFAM" id="SSF69318">
    <property type="entry name" value="Integrin alpha N-terminal domain"/>
    <property type="match status" value="1"/>
</dbReference>
<accession>A0ABW1N8L2</accession>
<organism evidence="3 4">
    <name type="scientific">Sphaerisporangium aureirubrum</name>
    <dbReference type="NCBI Taxonomy" id="1544736"/>
    <lineage>
        <taxon>Bacteria</taxon>
        <taxon>Bacillati</taxon>
        <taxon>Actinomycetota</taxon>
        <taxon>Actinomycetes</taxon>
        <taxon>Streptosporangiales</taxon>
        <taxon>Streptosporangiaceae</taxon>
        <taxon>Sphaerisporangium</taxon>
    </lineage>
</organism>
<dbReference type="EC" id="3.4.-.-" evidence="3"/>
<evidence type="ECO:0000313" key="3">
    <source>
        <dbReference type="EMBL" id="MFC6079641.1"/>
    </source>
</evidence>
<gene>
    <name evidence="3" type="ORF">ACFP1K_00595</name>
</gene>